<dbReference type="InterPro" id="IPR001130">
    <property type="entry name" value="TatD-like"/>
</dbReference>
<dbReference type="PROSITE" id="PS01091">
    <property type="entry name" value="TATD_3"/>
    <property type="match status" value="1"/>
</dbReference>
<evidence type="ECO:0000313" key="5">
    <source>
        <dbReference type="EMBL" id="TGX56053.1"/>
    </source>
</evidence>
<dbReference type="PROSITE" id="PS01090">
    <property type="entry name" value="TATD_2"/>
    <property type="match status" value="1"/>
</dbReference>
<accession>A0A4S1XJM3</accession>
<dbReference type="Gene3D" id="3.20.20.140">
    <property type="entry name" value="Metal-dependent hydrolases"/>
    <property type="match status" value="1"/>
</dbReference>
<dbReference type="PANTHER" id="PTHR46124">
    <property type="entry name" value="D-AMINOACYL-TRNA DEACYLASE"/>
    <property type="match status" value="1"/>
</dbReference>
<reference evidence="5 6" key="1">
    <citation type="submission" date="2019-04" db="EMBL/GenBank/DDBJ databases">
        <title>Sphingomonas psychrotolerans sp. nov., isolated from soil in the Tianshan Mountains, Xinjiang, China.</title>
        <authorList>
            <person name="Luo Y."/>
            <person name="Sheng H."/>
        </authorList>
    </citation>
    <scope>NUCLEOTIDE SEQUENCE [LARGE SCALE GENOMIC DNA]</scope>
    <source>
        <strain evidence="5 6">ZFGT-11</strain>
    </source>
</reference>
<dbReference type="GO" id="GO:0046872">
    <property type="term" value="F:metal ion binding"/>
    <property type="evidence" value="ECO:0007669"/>
    <property type="project" value="UniProtKB-KW"/>
</dbReference>
<dbReference type="FunFam" id="3.20.20.140:FF:000005">
    <property type="entry name" value="TatD family hydrolase"/>
    <property type="match status" value="1"/>
</dbReference>
<protein>
    <submittedName>
        <fullName evidence="5">TatD family deoxyribonuclease</fullName>
    </submittedName>
</protein>
<feature type="binding site" evidence="4">
    <location>
        <position position="93"/>
    </location>
    <ligand>
        <name>a divalent metal cation</name>
        <dbReference type="ChEBI" id="CHEBI:60240"/>
        <label>1</label>
    </ligand>
</feature>
<dbReference type="SUPFAM" id="SSF51556">
    <property type="entry name" value="Metallo-dependent hydrolases"/>
    <property type="match status" value="1"/>
</dbReference>
<evidence type="ECO:0000256" key="4">
    <source>
        <dbReference type="PIRSR" id="PIRSR005902-1"/>
    </source>
</evidence>
<evidence type="ECO:0000256" key="3">
    <source>
        <dbReference type="ARBA" id="ARBA00022801"/>
    </source>
</evidence>
<keyword evidence="2 4" id="KW-0479">Metal-binding</keyword>
<comment type="similarity">
    <text evidence="1">Belongs to the metallo-dependent hydrolases superfamily. TatD-type hydrolase family.</text>
</comment>
<evidence type="ECO:0000256" key="1">
    <source>
        <dbReference type="ARBA" id="ARBA00009275"/>
    </source>
</evidence>
<organism evidence="5 6">
    <name type="scientific">Sphingomonas gei</name>
    <dbReference type="NCBI Taxonomy" id="1395960"/>
    <lineage>
        <taxon>Bacteria</taxon>
        <taxon>Pseudomonadati</taxon>
        <taxon>Pseudomonadota</taxon>
        <taxon>Alphaproteobacteria</taxon>
        <taxon>Sphingomonadales</taxon>
        <taxon>Sphingomonadaceae</taxon>
        <taxon>Sphingomonas</taxon>
    </lineage>
</organism>
<feature type="binding site" evidence="4">
    <location>
        <position position="9"/>
    </location>
    <ligand>
        <name>a divalent metal cation</name>
        <dbReference type="ChEBI" id="CHEBI:60240"/>
        <label>1</label>
    </ligand>
</feature>
<dbReference type="GO" id="GO:0004536">
    <property type="term" value="F:DNA nuclease activity"/>
    <property type="evidence" value="ECO:0007669"/>
    <property type="project" value="InterPro"/>
</dbReference>
<dbReference type="Pfam" id="PF01026">
    <property type="entry name" value="TatD_DNase"/>
    <property type="match status" value="1"/>
</dbReference>
<gene>
    <name evidence="5" type="ORF">E5A73_02805</name>
</gene>
<name>A0A4S1XJM3_9SPHN</name>
<feature type="binding site" evidence="4">
    <location>
        <position position="7"/>
    </location>
    <ligand>
        <name>a divalent metal cation</name>
        <dbReference type="ChEBI" id="CHEBI:60240"/>
        <label>1</label>
    </ligand>
</feature>
<comment type="caution">
    <text evidence="5">The sequence shown here is derived from an EMBL/GenBank/DDBJ whole genome shotgun (WGS) entry which is preliminary data.</text>
</comment>
<dbReference type="EMBL" id="SRXT01000001">
    <property type="protein sequence ID" value="TGX56053.1"/>
    <property type="molecule type" value="Genomic_DNA"/>
</dbReference>
<dbReference type="OrthoDB" id="9810005at2"/>
<proteinExistence type="inferred from homology"/>
<keyword evidence="3" id="KW-0378">Hydrolase</keyword>
<dbReference type="NCBIfam" id="TIGR00010">
    <property type="entry name" value="YchF/TatD family DNA exonuclease"/>
    <property type="match status" value="1"/>
</dbReference>
<dbReference type="InterPro" id="IPR018228">
    <property type="entry name" value="DNase_TatD-rel_CS"/>
</dbReference>
<keyword evidence="6" id="KW-1185">Reference proteome</keyword>
<sequence>MRLADSHCHLIYKGLGEQQPEVLARAREAGVVAMLNISTRENEWDDVIAVAEREPDVWASVGIHPHEADQHPDIGTARLVERAQHPRVVGIGESGLDYYYDHSDRDRQRASFRAHLAASRETGLPIIVHTRDAEDDTAQILRDEMGRGAFPGVIHCFTASSAFADTALELGFYISISGIVTFKNARDLQETAARLPLDRLLIETDAPFLAPVPHRGRTGEPAFVADTCRFLAQLRGEDPEQLAEATRQNFHKLFAKTLA</sequence>
<dbReference type="Proteomes" id="UP000306147">
    <property type="component" value="Unassembled WGS sequence"/>
</dbReference>
<feature type="binding site" evidence="4">
    <location>
        <position position="155"/>
    </location>
    <ligand>
        <name>a divalent metal cation</name>
        <dbReference type="ChEBI" id="CHEBI:60240"/>
        <label>2</label>
    </ligand>
</feature>
<evidence type="ECO:0000256" key="2">
    <source>
        <dbReference type="ARBA" id="ARBA00022723"/>
    </source>
</evidence>
<dbReference type="GO" id="GO:0005829">
    <property type="term" value="C:cytosol"/>
    <property type="evidence" value="ECO:0007669"/>
    <property type="project" value="TreeGrafter"/>
</dbReference>
<dbReference type="PANTHER" id="PTHR46124:SF2">
    <property type="entry name" value="D-AMINOACYL-TRNA DEACYLASE"/>
    <property type="match status" value="1"/>
</dbReference>
<feature type="binding site" evidence="4">
    <location>
        <position position="205"/>
    </location>
    <ligand>
        <name>a divalent metal cation</name>
        <dbReference type="ChEBI" id="CHEBI:60240"/>
        <label>1</label>
    </ligand>
</feature>
<dbReference type="PIRSF" id="PIRSF005902">
    <property type="entry name" value="DNase_TatD"/>
    <property type="match status" value="1"/>
</dbReference>
<dbReference type="GO" id="GO:0016788">
    <property type="term" value="F:hydrolase activity, acting on ester bonds"/>
    <property type="evidence" value="ECO:0007669"/>
    <property type="project" value="InterPro"/>
</dbReference>
<evidence type="ECO:0000313" key="6">
    <source>
        <dbReference type="Proteomes" id="UP000306147"/>
    </source>
</evidence>
<dbReference type="RefSeq" id="WP_135962253.1">
    <property type="nucleotide sequence ID" value="NZ_SRXT01000001.1"/>
</dbReference>
<dbReference type="AlphaFoldDB" id="A0A4S1XJM3"/>
<dbReference type="InterPro" id="IPR032466">
    <property type="entry name" value="Metal_Hydrolase"/>
</dbReference>
<dbReference type="InterPro" id="IPR015991">
    <property type="entry name" value="TatD/YcfH-like"/>
</dbReference>
<dbReference type="CDD" id="cd01310">
    <property type="entry name" value="TatD_DNAse"/>
    <property type="match status" value="1"/>
</dbReference>
<feature type="binding site" evidence="4">
    <location>
        <position position="129"/>
    </location>
    <ligand>
        <name>a divalent metal cation</name>
        <dbReference type="ChEBI" id="CHEBI:60240"/>
        <label>2</label>
    </ligand>
</feature>